<dbReference type="InterPro" id="IPR045748">
    <property type="entry name" value="DcaP"/>
</dbReference>
<evidence type="ECO:0000313" key="4">
    <source>
        <dbReference type="Proteomes" id="UP000587070"/>
    </source>
</evidence>
<accession>A0A840G9U6</accession>
<protein>
    <recommendedName>
        <fullName evidence="5">Porin</fullName>
    </recommendedName>
</protein>
<dbReference type="SUPFAM" id="SSF56935">
    <property type="entry name" value="Porins"/>
    <property type="match status" value="1"/>
</dbReference>
<dbReference type="Pfam" id="PF19577">
    <property type="entry name" value="DcaP"/>
    <property type="match status" value="1"/>
</dbReference>
<dbReference type="RefSeq" id="WP_153114759.1">
    <property type="nucleotide sequence ID" value="NZ_JACIGE010000012.1"/>
</dbReference>
<proteinExistence type="predicted"/>
<feature type="signal peptide" evidence="2">
    <location>
        <begin position="1"/>
        <end position="25"/>
    </location>
</feature>
<dbReference type="OrthoDB" id="190887at2"/>
<keyword evidence="2" id="KW-0732">Signal</keyword>
<gene>
    <name evidence="3" type="ORF">GGD90_003015</name>
</gene>
<feature type="coiled-coil region" evidence="1">
    <location>
        <begin position="28"/>
        <end position="55"/>
    </location>
</feature>
<dbReference type="AlphaFoldDB" id="A0A840G9U6"/>
<evidence type="ECO:0000313" key="3">
    <source>
        <dbReference type="EMBL" id="MBB4248616.1"/>
    </source>
</evidence>
<dbReference type="EMBL" id="JACIGE010000012">
    <property type="protein sequence ID" value="MBB4248616.1"/>
    <property type="molecule type" value="Genomic_DNA"/>
</dbReference>
<dbReference type="Proteomes" id="UP000587070">
    <property type="component" value="Unassembled WGS sequence"/>
</dbReference>
<keyword evidence="1" id="KW-0175">Coiled coil</keyword>
<comment type="caution">
    <text evidence="3">The sequence shown here is derived from an EMBL/GenBank/DDBJ whole genome shotgun (WGS) entry which is preliminary data.</text>
</comment>
<reference evidence="3 4" key="1">
    <citation type="submission" date="2020-08" db="EMBL/GenBank/DDBJ databases">
        <title>Genome sequencing of Purple Non-Sulfur Bacteria from various extreme environments.</title>
        <authorList>
            <person name="Mayer M."/>
        </authorList>
    </citation>
    <scope>NUCLEOTIDE SEQUENCE [LARGE SCALE GENOMIC DNA]</scope>
    <source>
        <strain evidence="3 4">2761</strain>
    </source>
</reference>
<organism evidence="3 4">
    <name type="scientific">Rhodocyclus tenuis</name>
    <name type="common">Rhodospirillum tenue</name>
    <dbReference type="NCBI Taxonomy" id="1066"/>
    <lineage>
        <taxon>Bacteria</taxon>
        <taxon>Pseudomonadati</taxon>
        <taxon>Pseudomonadota</taxon>
        <taxon>Betaproteobacteria</taxon>
        <taxon>Rhodocyclales</taxon>
        <taxon>Rhodocyclaceae</taxon>
        <taxon>Rhodocyclus</taxon>
    </lineage>
</organism>
<evidence type="ECO:0008006" key="5">
    <source>
        <dbReference type="Google" id="ProtNLM"/>
    </source>
</evidence>
<name>A0A840G9U6_RHOTE</name>
<feature type="chain" id="PRO_5032610165" description="Porin" evidence="2">
    <location>
        <begin position="26"/>
        <end position="442"/>
    </location>
</feature>
<keyword evidence="4" id="KW-1185">Reference proteome</keyword>
<evidence type="ECO:0000256" key="1">
    <source>
        <dbReference type="SAM" id="Coils"/>
    </source>
</evidence>
<evidence type="ECO:0000256" key="2">
    <source>
        <dbReference type="SAM" id="SignalP"/>
    </source>
</evidence>
<sequence>MTRMKTIALAISTIGLLGATAPVFAGEVDELKAALKKLTERLEQLETQQKAQATTVAQVAAKAAAPAPVPANVVTAGDLPGSFKVPGTDTSLKIYGYVQADATYDLKGTFSDRESNDWASFISAQPLDKTADGKRKNQLYATARTSRIGLETSTPTESGKLHTKIEADFNAPNDYSGETLTNSQLFRLRHAYGELGNFLVGQTWSNFADLGSYVDSVDYNGPGTVPFVRQAQVRYTLPLNAGTKLALSVENPQAVAQNSPATTSFDRTPDFVANLTTTGNWGHFSVRGVAQQYRNDAHTKQGWGLGAGGSLKFGQDTLVAQINGGNGIGRYTLNSVGQRAVDDGNEIHLWKAVGGHIGYTHVWSPTVRSNLIGAYTKFSGDNYLEGLTDVNKKITEAFVNTFWTVAKNTDVGLEYAYGKRTTFAGDDGTQSRINATVRYNLF</sequence>